<proteinExistence type="predicted"/>
<evidence type="ECO:0000313" key="1">
    <source>
        <dbReference type="EMBL" id="KAF9331322.1"/>
    </source>
</evidence>
<reference evidence="1" key="1">
    <citation type="journal article" date="2020" name="Fungal Divers.">
        <title>Resolving the Mortierellaceae phylogeny through synthesis of multi-gene phylogenetics and phylogenomics.</title>
        <authorList>
            <person name="Vandepol N."/>
            <person name="Liber J."/>
            <person name="Desiro A."/>
            <person name="Na H."/>
            <person name="Kennedy M."/>
            <person name="Barry K."/>
            <person name="Grigoriev I.V."/>
            <person name="Miller A.N."/>
            <person name="O'Donnell K."/>
            <person name="Stajich J.E."/>
            <person name="Bonito G."/>
        </authorList>
    </citation>
    <scope>NUCLEOTIDE SEQUENCE</scope>
    <source>
        <strain evidence="1">NVP1</strain>
    </source>
</reference>
<keyword evidence="2" id="KW-1185">Reference proteome</keyword>
<sequence length="486" mass="55459">MSTISPPEQLAPTSPFNLPEIIVQLGPYLKGSSLTAVLLLNKQWNSTLTPALWEYSHFPTDWTFFRSPTQFPSLDSVRKNRHHIRTLVCDEYSPLVKALLDPNPDYKPCKILHLDLMILSSRLVPLIHNNASTLLSLIRRPSVHQAERNIPQEWSFFKVIAGNKRLQNLSLANIMLGTSLTMDPFFLETCAQISSLSLTQCIWTVPAIDSTVRTRRYPSFPAIRHLDLIKTKDVSPFAEIEFLCSCPNLEELQWRPRAQFQESQYPRIQSLLSQLCHLTTLNLNLASLTDTDIANIIRPLPALVNLFADESRFGRAAAAAILDSNTQLQRLEIRDCANLWGSTSCQLMSACKDLVEIAHDIVQVRSITDHCDQYPWECRKLKKLDISLVSQFENNPTRIEEHAKMYEQLSRLTQLEELTIGNSVRVVPRSKDSLELTMAMGFGTLRTLTKVRRFVVGRQYAGLGDDVRMWIKETWKEAHVECAFDR</sequence>
<protein>
    <recommendedName>
        <fullName evidence="3">F-box domain-containing protein</fullName>
    </recommendedName>
</protein>
<organism evidence="1 2">
    <name type="scientific">Podila minutissima</name>
    <dbReference type="NCBI Taxonomy" id="64525"/>
    <lineage>
        <taxon>Eukaryota</taxon>
        <taxon>Fungi</taxon>
        <taxon>Fungi incertae sedis</taxon>
        <taxon>Mucoromycota</taxon>
        <taxon>Mortierellomycotina</taxon>
        <taxon>Mortierellomycetes</taxon>
        <taxon>Mortierellales</taxon>
        <taxon>Mortierellaceae</taxon>
        <taxon>Podila</taxon>
    </lineage>
</organism>
<dbReference type="Gene3D" id="3.80.10.10">
    <property type="entry name" value="Ribonuclease Inhibitor"/>
    <property type="match status" value="1"/>
</dbReference>
<dbReference type="SUPFAM" id="SSF52047">
    <property type="entry name" value="RNI-like"/>
    <property type="match status" value="1"/>
</dbReference>
<evidence type="ECO:0008006" key="3">
    <source>
        <dbReference type="Google" id="ProtNLM"/>
    </source>
</evidence>
<dbReference type="InterPro" id="IPR032675">
    <property type="entry name" value="LRR_dom_sf"/>
</dbReference>
<evidence type="ECO:0000313" key="2">
    <source>
        <dbReference type="Proteomes" id="UP000696485"/>
    </source>
</evidence>
<comment type="caution">
    <text evidence="1">The sequence shown here is derived from an EMBL/GenBank/DDBJ whole genome shotgun (WGS) entry which is preliminary data.</text>
</comment>
<accession>A0A9P5VM31</accession>
<dbReference type="EMBL" id="JAAAUY010000331">
    <property type="protein sequence ID" value="KAF9331322.1"/>
    <property type="molecule type" value="Genomic_DNA"/>
</dbReference>
<dbReference type="AlphaFoldDB" id="A0A9P5VM31"/>
<dbReference type="Proteomes" id="UP000696485">
    <property type="component" value="Unassembled WGS sequence"/>
</dbReference>
<gene>
    <name evidence="1" type="ORF">BG006_005824</name>
</gene>
<name>A0A9P5VM31_9FUNG</name>